<gene>
    <name evidence="14" type="ORF">SAMN02927903_00670</name>
</gene>
<keyword evidence="10" id="KW-0170">Cobalt</keyword>
<dbReference type="Gene3D" id="3.40.50.1970">
    <property type="match status" value="1"/>
</dbReference>
<dbReference type="GO" id="GO:0000166">
    <property type="term" value="F:nucleotide binding"/>
    <property type="evidence" value="ECO:0007669"/>
    <property type="project" value="UniProtKB-KW"/>
</dbReference>
<dbReference type="InterPro" id="IPR030960">
    <property type="entry name" value="DHQS/DOIS_N"/>
</dbReference>
<keyword evidence="7" id="KW-0862">Zinc</keyword>
<evidence type="ECO:0000259" key="12">
    <source>
        <dbReference type="Pfam" id="PF01761"/>
    </source>
</evidence>
<comment type="cofactor">
    <cofactor evidence="1">
        <name>NAD(+)</name>
        <dbReference type="ChEBI" id="CHEBI:57540"/>
    </cofactor>
</comment>
<evidence type="ECO:0000256" key="10">
    <source>
        <dbReference type="ARBA" id="ARBA00023285"/>
    </source>
</evidence>
<evidence type="ECO:0000256" key="4">
    <source>
        <dbReference type="ARBA" id="ARBA00003485"/>
    </source>
</evidence>
<evidence type="ECO:0000256" key="8">
    <source>
        <dbReference type="ARBA" id="ARBA00023027"/>
    </source>
</evidence>
<dbReference type="FunFam" id="3.40.50.1970:FF:000007">
    <property type="entry name" value="Pentafunctional AROM polypeptide"/>
    <property type="match status" value="1"/>
</dbReference>
<evidence type="ECO:0000256" key="7">
    <source>
        <dbReference type="ARBA" id="ARBA00022833"/>
    </source>
</evidence>
<organism evidence="14 15">
    <name type="scientific">Flavobacterium caeni</name>
    <dbReference type="NCBI Taxonomy" id="490189"/>
    <lineage>
        <taxon>Bacteria</taxon>
        <taxon>Pseudomonadati</taxon>
        <taxon>Bacteroidota</taxon>
        <taxon>Flavobacteriia</taxon>
        <taxon>Flavobacteriales</taxon>
        <taxon>Flavobacteriaceae</taxon>
        <taxon>Flavobacterium</taxon>
    </lineage>
</organism>
<dbReference type="SUPFAM" id="SSF56796">
    <property type="entry name" value="Dehydroquinate synthase-like"/>
    <property type="match status" value="1"/>
</dbReference>
<evidence type="ECO:0000259" key="13">
    <source>
        <dbReference type="Pfam" id="PF24621"/>
    </source>
</evidence>
<sequence>MVGRQKINALFCVTKVKRMQSIPANGYAIHFGDTAYDLLNAHIAAQHYSSIFILADTQSNEYCVPRLLPLMAVDIPIEIVEFESGESAKTIDTCVQLWTLLTELGADRKSLILNVGGGVVTDLGGFVASTFKRGIDFIHIPTTLLAMVDASVGGKNGVDLGHLKNQIGVIRTPQMVLIDTQFLETLPQNEMRSGLAEMLKHGLIFDKDYWAQFLDLQAVDFADFDALVWRSIEIKNQIVMQDPTENGIRKALNFGHTLGHAIESYFLESPDKTTLLHGEAIAAGMVLEAFLSREKNLVTPQEYAQIKYVLTDIFGKLDFAETDLEPIIALLVHDKKNEYGHIQFALLDGIGKIKTNQSSDNELIRLAFADYKS</sequence>
<evidence type="ECO:0000313" key="14">
    <source>
        <dbReference type="EMBL" id="SCY06955.1"/>
    </source>
</evidence>
<comment type="function">
    <text evidence="4">Catalyzes the conversion of 3-deoxy-D-arabino-heptulosonate 7-phosphate (DAHP) to dehydroquinate (DHQ).</text>
</comment>
<dbReference type="PANTHER" id="PTHR43622">
    <property type="entry name" value="3-DEHYDROQUINATE SYNTHASE"/>
    <property type="match status" value="1"/>
</dbReference>
<dbReference type="AlphaFoldDB" id="A0A1G5CWY8"/>
<dbReference type="PANTHER" id="PTHR43622:SF1">
    <property type="entry name" value="3-DEHYDROQUINATE SYNTHASE"/>
    <property type="match status" value="1"/>
</dbReference>
<dbReference type="GO" id="GO:0046872">
    <property type="term" value="F:metal ion binding"/>
    <property type="evidence" value="ECO:0007669"/>
    <property type="project" value="UniProtKB-KW"/>
</dbReference>
<reference evidence="14 15" key="1">
    <citation type="submission" date="2016-10" db="EMBL/GenBank/DDBJ databases">
        <authorList>
            <person name="de Groot N.N."/>
        </authorList>
    </citation>
    <scope>NUCLEOTIDE SEQUENCE [LARGE SCALE GENOMIC DNA]</scope>
    <source>
        <strain evidence="14 15">CGMCC 1.7031</strain>
    </source>
</reference>
<protein>
    <recommendedName>
        <fullName evidence="11">3-dehydroquinate synthase</fullName>
        <ecNumber evidence="11">4.2.3.4</ecNumber>
    </recommendedName>
</protein>
<feature type="domain" description="3-dehydroquinate synthase C-terminal" evidence="13">
    <location>
        <begin position="194"/>
        <end position="337"/>
    </location>
</feature>
<evidence type="ECO:0000256" key="9">
    <source>
        <dbReference type="ARBA" id="ARBA00023239"/>
    </source>
</evidence>
<comment type="cofactor">
    <cofactor evidence="2">
        <name>Co(2+)</name>
        <dbReference type="ChEBI" id="CHEBI:48828"/>
    </cofactor>
</comment>
<proteinExistence type="predicted"/>
<dbReference type="GO" id="GO:0009423">
    <property type="term" value="P:chorismate biosynthetic process"/>
    <property type="evidence" value="ECO:0007669"/>
    <property type="project" value="UniProtKB-UniRule"/>
</dbReference>
<dbReference type="STRING" id="490189.SAMN02927903_00670"/>
<keyword evidence="9" id="KW-0456">Lyase</keyword>
<dbReference type="GO" id="GO:0005737">
    <property type="term" value="C:cytoplasm"/>
    <property type="evidence" value="ECO:0007669"/>
    <property type="project" value="InterPro"/>
</dbReference>
<comment type="cofactor">
    <cofactor evidence="3">
        <name>Zn(2+)</name>
        <dbReference type="ChEBI" id="CHEBI:29105"/>
    </cofactor>
</comment>
<evidence type="ECO:0000256" key="11">
    <source>
        <dbReference type="NCBIfam" id="TIGR01357"/>
    </source>
</evidence>
<dbReference type="GO" id="GO:0009073">
    <property type="term" value="P:aromatic amino acid family biosynthetic process"/>
    <property type="evidence" value="ECO:0007669"/>
    <property type="project" value="InterPro"/>
</dbReference>
<dbReference type="Proteomes" id="UP000199354">
    <property type="component" value="Unassembled WGS sequence"/>
</dbReference>
<accession>A0A1G5CWY8</accession>
<evidence type="ECO:0000256" key="6">
    <source>
        <dbReference type="ARBA" id="ARBA00022741"/>
    </source>
</evidence>
<dbReference type="Gene3D" id="1.20.1090.10">
    <property type="entry name" value="Dehydroquinate synthase-like - alpha domain"/>
    <property type="match status" value="1"/>
</dbReference>
<keyword evidence="8" id="KW-0520">NAD</keyword>
<evidence type="ECO:0000256" key="5">
    <source>
        <dbReference type="ARBA" id="ARBA00022723"/>
    </source>
</evidence>
<evidence type="ECO:0000256" key="2">
    <source>
        <dbReference type="ARBA" id="ARBA00001941"/>
    </source>
</evidence>
<evidence type="ECO:0000256" key="3">
    <source>
        <dbReference type="ARBA" id="ARBA00001947"/>
    </source>
</evidence>
<dbReference type="InterPro" id="IPR056179">
    <property type="entry name" value="DHQS_C"/>
</dbReference>
<dbReference type="InterPro" id="IPR050071">
    <property type="entry name" value="Dehydroquinate_synthase"/>
</dbReference>
<dbReference type="Pfam" id="PF01761">
    <property type="entry name" value="DHQ_synthase"/>
    <property type="match status" value="1"/>
</dbReference>
<name>A0A1G5CWY8_9FLAO</name>
<dbReference type="InterPro" id="IPR016037">
    <property type="entry name" value="DHQ_synth_AroB"/>
</dbReference>
<keyword evidence="15" id="KW-1185">Reference proteome</keyword>
<dbReference type="NCBIfam" id="TIGR01357">
    <property type="entry name" value="aroB"/>
    <property type="match status" value="1"/>
</dbReference>
<dbReference type="InterPro" id="IPR030963">
    <property type="entry name" value="DHQ_synth_fam"/>
</dbReference>
<dbReference type="EC" id="4.2.3.4" evidence="11"/>
<evidence type="ECO:0000313" key="15">
    <source>
        <dbReference type="Proteomes" id="UP000199354"/>
    </source>
</evidence>
<evidence type="ECO:0000256" key="1">
    <source>
        <dbReference type="ARBA" id="ARBA00001911"/>
    </source>
</evidence>
<feature type="domain" description="3-dehydroquinate synthase N-terminal" evidence="12">
    <location>
        <begin position="80"/>
        <end position="192"/>
    </location>
</feature>
<dbReference type="CDD" id="cd08195">
    <property type="entry name" value="DHQS"/>
    <property type="match status" value="1"/>
</dbReference>
<keyword evidence="5" id="KW-0479">Metal-binding</keyword>
<dbReference type="PIRSF" id="PIRSF001455">
    <property type="entry name" value="DHQ_synth"/>
    <property type="match status" value="1"/>
</dbReference>
<dbReference type="EMBL" id="FMVF01000003">
    <property type="protein sequence ID" value="SCY06955.1"/>
    <property type="molecule type" value="Genomic_DNA"/>
</dbReference>
<dbReference type="Pfam" id="PF24621">
    <property type="entry name" value="DHQS_C"/>
    <property type="match status" value="1"/>
</dbReference>
<dbReference type="GO" id="GO:0003856">
    <property type="term" value="F:3-dehydroquinate synthase activity"/>
    <property type="evidence" value="ECO:0007669"/>
    <property type="project" value="UniProtKB-UniRule"/>
</dbReference>
<keyword evidence="6" id="KW-0547">Nucleotide-binding</keyword>